<dbReference type="Gene3D" id="2.30.30.100">
    <property type="match status" value="1"/>
</dbReference>
<evidence type="ECO:0000259" key="1">
    <source>
        <dbReference type="Pfam" id="PF16917"/>
    </source>
</evidence>
<feature type="domain" description="BPL/LPL catalytic" evidence="1">
    <location>
        <begin position="17"/>
        <end position="201"/>
    </location>
</feature>
<dbReference type="OrthoDB" id="7657788at2"/>
<dbReference type="GO" id="GO:0016874">
    <property type="term" value="F:ligase activity"/>
    <property type="evidence" value="ECO:0007669"/>
    <property type="project" value="UniProtKB-KW"/>
</dbReference>
<sequence>MEEATRSLLEVTEKPVFPPVYEGVRLPAGEDAFEAALAAARQGADPATLFWEDREERVELAIVLHPEQALAQALPILHVGMIGIGDALGAIVPPQVAVTFGWPDRIEVNGGLAGGFRLAAPEGCAADAVPDWLVLGLTILVKRELIGGEEPGMDPTRTALHEEGCGELTVPDILEAFSRHFLLWVNRFEEEGLRPIAAHWLERGSGYRESVALSHAGEQHAGTFIGLDEEGGMLLQTEAVQALPLSAVLAGPGWAL</sequence>
<reference evidence="2 3" key="1">
    <citation type="submission" date="2018-10" db="EMBL/GenBank/DDBJ databases">
        <title>Comparative analysis of microorganisms from saline springs in Andes Mountain Range, Colombia.</title>
        <authorList>
            <person name="Rubin E."/>
        </authorList>
    </citation>
    <scope>NUCLEOTIDE SEQUENCE [LARGE SCALE GENOMIC DNA]</scope>
    <source>
        <strain evidence="2 3">USBA 36</strain>
    </source>
</reference>
<gene>
    <name evidence="2" type="ORF">BCL74_1123</name>
</gene>
<dbReference type="AlphaFoldDB" id="A0A420WQL3"/>
<proteinExistence type="predicted"/>
<comment type="caution">
    <text evidence="2">The sequence shown here is derived from an EMBL/GenBank/DDBJ whole genome shotgun (WGS) entry which is preliminary data.</text>
</comment>
<organism evidence="2 3">
    <name type="scientific">Oceanibaculum indicum</name>
    <dbReference type="NCBI Taxonomy" id="526216"/>
    <lineage>
        <taxon>Bacteria</taxon>
        <taxon>Pseudomonadati</taxon>
        <taxon>Pseudomonadota</taxon>
        <taxon>Alphaproteobacteria</taxon>
        <taxon>Rhodospirillales</taxon>
        <taxon>Oceanibaculaceae</taxon>
        <taxon>Oceanibaculum</taxon>
    </lineage>
</organism>
<evidence type="ECO:0000313" key="2">
    <source>
        <dbReference type="EMBL" id="RKQ73337.1"/>
    </source>
</evidence>
<accession>A0A420WQL3</accession>
<name>A0A420WQL3_9PROT</name>
<dbReference type="InterPro" id="IPR045864">
    <property type="entry name" value="aa-tRNA-synth_II/BPL/LPL"/>
</dbReference>
<dbReference type="RefSeq" id="WP_008944248.1">
    <property type="nucleotide sequence ID" value="NZ_RBIG01000001.1"/>
</dbReference>
<dbReference type="Pfam" id="PF16917">
    <property type="entry name" value="BPL_LplA_LipB_2"/>
    <property type="match status" value="1"/>
</dbReference>
<dbReference type="SUPFAM" id="SSF55681">
    <property type="entry name" value="Class II aaRS and biotin synthetases"/>
    <property type="match status" value="1"/>
</dbReference>
<evidence type="ECO:0000313" key="3">
    <source>
        <dbReference type="Proteomes" id="UP000277424"/>
    </source>
</evidence>
<dbReference type="EMBL" id="RBIG01000001">
    <property type="protein sequence ID" value="RKQ73337.1"/>
    <property type="molecule type" value="Genomic_DNA"/>
</dbReference>
<keyword evidence="2" id="KW-0436">Ligase</keyword>
<dbReference type="Gene3D" id="3.30.930.10">
    <property type="entry name" value="Bira Bifunctional Protein, Domain 2"/>
    <property type="match status" value="1"/>
</dbReference>
<dbReference type="InterPro" id="IPR004143">
    <property type="entry name" value="BPL_LPL_catalytic"/>
</dbReference>
<protein>
    <submittedName>
        <fullName evidence="2">Biotin-(Acetyl-CoA carboxylase) ligase</fullName>
    </submittedName>
</protein>
<dbReference type="Proteomes" id="UP000277424">
    <property type="component" value="Unassembled WGS sequence"/>
</dbReference>